<keyword evidence="3" id="KW-0496">Mitochondrion</keyword>
<dbReference type="FunCoup" id="R4FNI7">
    <property type="interactions" value="386"/>
</dbReference>
<evidence type="ECO:0000313" key="6">
    <source>
        <dbReference type="EnsemblMetazoa" id="RPRC008830-PA"/>
    </source>
</evidence>
<reference evidence="6" key="3">
    <citation type="submission" date="2015-05" db="UniProtKB">
        <authorList>
            <consortium name="EnsemblMetazoa"/>
        </authorList>
    </citation>
    <scope>IDENTIFICATION</scope>
</reference>
<evidence type="ECO:0000256" key="2">
    <source>
        <dbReference type="ARBA" id="ARBA00022980"/>
    </source>
</evidence>
<keyword evidence="7" id="KW-1185">Reference proteome</keyword>
<name>R4FNI7_RHOPR</name>
<dbReference type="GO" id="GO:0006412">
    <property type="term" value="P:translation"/>
    <property type="evidence" value="ECO:0007669"/>
    <property type="project" value="InterPro"/>
</dbReference>
<evidence type="ECO:0000313" key="5">
    <source>
        <dbReference type="EMBL" id="JAA76236.1"/>
    </source>
</evidence>
<dbReference type="STRING" id="13249.R4FNI7"/>
<dbReference type="OMA" id="VNMPRYY"/>
<dbReference type="Proteomes" id="UP000015103">
    <property type="component" value="Unassembled WGS sequence"/>
</dbReference>
<proteinExistence type="evidence at transcript level"/>
<evidence type="ECO:0000256" key="1">
    <source>
        <dbReference type="ARBA" id="ARBA00004173"/>
    </source>
</evidence>
<dbReference type="GO" id="GO:0005762">
    <property type="term" value="C:mitochondrial large ribosomal subunit"/>
    <property type="evidence" value="ECO:0007669"/>
    <property type="project" value="TreeGrafter"/>
</dbReference>
<dbReference type="PANTHER" id="PTHR13014:SF3">
    <property type="entry name" value="LARGE RIBOSOMAL SUBUNIT PROTEIN ML65"/>
    <property type="match status" value="1"/>
</dbReference>
<evidence type="ECO:0000256" key="3">
    <source>
        <dbReference type="ARBA" id="ARBA00023128"/>
    </source>
</evidence>
<keyword evidence="2 5" id="KW-0689">Ribosomal protein</keyword>
<dbReference type="InterPro" id="IPR010793">
    <property type="entry name" value="Ribosomal_mL37/mL65"/>
</dbReference>
<dbReference type="HOGENOM" id="CLU_035549_0_0_1"/>
<accession>R4FNI7</accession>
<dbReference type="GeneID" id="141451130"/>
<dbReference type="EMBL" id="GAHY01001274">
    <property type="protein sequence ID" value="JAA76236.1"/>
    <property type="molecule type" value="mRNA"/>
</dbReference>
<evidence type="ECO:0000313" key="7">
    <source>
        <dbReference type="Proteomes" id="UP000015103"/>
    </source>
</evidence>
<reference evidence="7" key="2">
    <citation type="submission" date="2015-04" db="EMBL/GenBank/DDBJ databases">
        <authorList>
            <person name="Wilson R.K."/>
            <person name="Warren W."/>
            <person name="Dotson E."/>
            <person name="Oliveira P.L."/>
        </authorList>
    </citation>
    <scope>NUCLEOTIDE SEQUENCE</scope>
</reference>
<protein>
    <submittedName>
        <fullName evidence="5 6">Putative mitochondrial 28s ribosomal protein s30</fullName>
    </submittedName>
</protein>
<dbReference type="Pfam" id="PF07147">
    <property type="entry name" value="PDCD9"/>
    <property type="match status" value="1"/>
</dbReference>
<dbReference type="EMBL" id="ACPB03017388">
    <property type="status" value="NOT_ANNOTATED_CDS"/>
    <property type="molecule type" value="Genomic_DNA"/>
</dbReference>
<keyword evidence="4" id="KW-0687">Ribonucleoprotein</keyword>
<dbReference type="PANTHER" id="PTHR13014">
    <property type="entry name" value="MITOCHONDRIAL 28S RIBOSOMAL PROTEIN S30/P52 PRO-APOTOTIC PROTEIN"/>
    <property type="match status" value="1"/>
</dbReference>
<sequence length="546" mass="64980">MAAYLKLFRSFNRRFSSVANNEYINIPEYPPILDGSLKEVKRRERESKYKKYNELHTVEEKLFALNLDKYYGWKCMVLKEHVYPYQFLPFVKFITRTYLVDVNKELFCKVQNVDIEECREAAQNVKKYLQETILFELKGKTRIEHPKEQDFVVNDVIESINSILLSFLSSQHSHLLDTVVDYEPRLEAFWKVGSFNPSDAVYKERQDEGLDAEECSELVDHWIQYFGTPVVQLRHRLPLPQLETQHLTCYNQPQSTMIVPLENSDPFLKYGIPFERRNGTSIPGHWPGDENEFGLLSYHSQGYLVDRPPHFGNKEHVESLFAQVILSSYGWLHGQASYQGFSTFSDVTYPFVSQNIITDGRQFTFSLYQLNTTALHSQNSMNNNRANVCVTMPTSLLYEEIRGNEFIGWNDDVVASLLSFYLNKPKNREKELEFKPYLHPEEKYVADIKDKERRVWLHKQFRHMYSNRPRHRLPYEIYDWERIYKVKFPTRPLDARLRPFELDCNPLEDRKYNEHMPPYIPKQFRPKKKHWTGWRSKFAKTYYPDV</sequence>
<evidence type="ECO:0000256" key="4">
    <source>
        <dbReference type="ARBA" id="ARBA00023274"/>
    </source>
</evidence>
<dbReference type="InterPro" id="IPR039982">
    <property type="entry name" value="Ribosomal_mL65"/>
</dbReference>
<dbReference type="InParanoid" id="R4FNI7"/>
<dbReference type="EnsemblMetazoa" id="RPRC008830-RA">
    <property type="protein sequence ID" value="RPRC008830-PA"/>
    <property type="gene ID" value="RPRC008830"/>
</dbReference>
<dbReference type="AlphaFoldDB" id="R4FNI7"/>
<dbReference type="VEuPathDB" id="VectorBase:RPRC008830"/>
<organism evidence="5">
    <name type="scientific">Rhodnius prolixus</name>
    <name type="common">Triatomid bug</name>
    <dbReference type="NCBI Taxonomy" id="13249"/>
    <lineage>
        <taxon>Eukaryota</taxon>
        <taxon>Metazoa</taxon>
        <taxon>Ecdysozoa</taxon>
        <taxon>Arthropoda</taxon>
        <taxon>Hexapoda</taxon>
        <taxon>Insecta</taxon>
        <taxon>Pterygota</taxon>
        <taxon>Neoptera</taxon>
        <taxon>Paraneoptera</taxon>
        <taxon>Hemiptera</taxon>
        <taxon>Heteroptera</taxon>
        <taxon>Panheteroptera</taxon>
        <taxon>Cimicomorpha</taxon>
        <taxon>Reduviidae</taxon>
        <taxon>Triatominae</taxon>
        <taxon>Rhodnius</taxon>
    </lineage>
</organism>
<dbReference type="RefSeq" id="XP_073978371.1">
    <property type="nucleotide sequence ID" value="XM_074122270.1"/>
</dbReference>
<reference evidence="5" key="1">
    <citation type="submission" date="2013-04" db="EMBL/GenBank/DDBJ databases">
        <title>An insight into the transcriptome of the digestive tract of the blood sucking bug, Rhodnius prolixus.</title>
        <authorList>
            <person name="Ribeiro J.M.C."/>
            <person name="Genta F.A."/>
            <person name="Sorgine M.H.F."/>
            <person name="Paiva-Silva G.O."/>
            <person name="Majerowicz D."/>
            <person name="Medeiros M."/>
            <person name="Koerich L."/>
            <person name="Terra W.R."/>
            <person name="Ferreira C."/>
            <person name="Pimentel A.C."/>
            <person name="Bisch P.M."/>
            <person name="Diniz M.M.P."/>
            <person name="Nascimento R."/>
            <person name="Salmon D."/>
            <person name="Silber A.M."/>
            <person name="Alves M."/>
            <person name="Oliveira M.F."/>
            <person name="Gondim K.C."/>
            <person name="Silva Neto M.A.C."/>
            <person name="Atella G.C."/>
            <person name="Araujo H."/>
            <person name="Dias F.S."/>
            <person name="Polycarpo C.R."/>
            <person name="Fampa P."/>
            <person name="Melo A.C."/>
            <person name="Tanaka A.S."/>
            <person name="Balczun C."/>
            <person name="Oliveira J.H.M."/>
            <person name="Goncalves R."/>
            <person name="Lazoski C."/>
            <person name="Pereira M.A."/>
            <person name="Rivera-Pomar R."/>
            <person name="Diambra L."/>
            <person name="Schaub G.A."/>
            <person name="Garcia E.S."/>
            <person name="Azambuja P."/>
            <person name="Braz G.R.C."/>
            <person name="Oliveira P.L."/>
        </authorList>
    </citation>
    <scope>NUCLEOTIDE SEQUENCE</scope>
</reference>
<comment type="subcellular location">
    <subcellularLocation>
        <location evidence="1">Mitochondrion</location>
    </subcellularLocation>
</comment>
<dbReference type="GO" id="GO:0003735">
    <property type="term" value="F:structural constituent of ribosome"/>
    <property type="evidence" value="ECO:0007669"/>
    <property type="project" value="InterPro"/>
</dbReference>
<dbReference type="eggNOG" id="KOG4461">
    <property type="taxonomic scope" value="Eukaryota"/>
</dbReference>